<protein>
    <submittedName>
        <fullName evidence="2">Uncharacterized protein</fullName>
    </submittedName>
</protein>
<proteinExistence type="predicted"/>
<organism evidence="2 3">
    <name type="scientific">Rhizoctonia solani</name>
    <dbReference type="NCBI Taxonomy" id="456999"/>
    <lineage>
        <taxon>Eukaryota</taxon>
        <taxon>Fungi</taxon>
        <taxon>Dikarya</taxon>
        <taxon>Basidiomycota</taxon>
        <taxon>Agaricomycotina</taxon>
        <taxon>Agaricomycetes</taxon>
        <taxon>Cantharellales</taxon>
        <taxon>Ceratobasidiaceae</taxon>
        <taxon>Rhizoctonia</taxon>
    </lineage>
</organism>
<comment type="caution">
    <text evidence="2">The sequence shown here is derived from an EMBL/GenBank/DDBJ whole genome shotgun (WGS) entry which is preliminary data.</text>
</comment>
<evidence type="ECO:0000313" key="2">
    <source>
        <dbReference type="EMBL" id="CAE6524948.1"/>
    </source>
</evidence>
<gene>
    <name evidence="2" type="ORF">RDB_LOCUS122809</name>
</gene>
<feature type="compositionally biased region" description="Low complexity" evidence="1">
    <location>
        <begin position="22"/>
        <end position="39"/>
    </location>
</feature>
<dbReference type="Proteomes" id="UP000663850">
    <property type="component" value="Unassembled WGS sequence"/>
</dbReference>
<feature type="compositionally biased region" description="Low complexity" evidence="1">
    <location>
        <begin position="212"/>
        <end position="225"/>
    </location>
</feature>
<name>A0A8H3HKP7_9AGAM</name>
<feature type="compositionally biased region" description="Basic residues" evidence="1">
    <location>
        <begin position="62"/>
        <end position="73"/>
    </location>
</feature>
<reference evidence="2" key="1">
    <citation type="submission" date="2021-01" db="EMBL/GenBank/DDBJ databases">
        <authorList>
            <person name="Kaushik A."/>
        </authorList>
    </citation>
    <scope>NUCLEOTIDE SEQUENCE</scope>
    <source>
        <strain evidence="2">Type strain: AG8-Rh-89/</strain>
    </source>
</reference>
<evidence type="ECO:0000256" key="1">
    <source>
        <dbReference type="SAM" id="MobiDB-lite"/>
    </source>
</evidence>
<accession>A0A8H3HKP7</accession>
<sequence length="273" mass="29092">MHIIVPALIEPVSSLGLSLPISRSKSGSTSPAGSSSDISLSQAKTSFSSPSSGSVPQIGPLRARHISTSRKRSPPYPSPGKTPPMGYDSAYVGCPASLGHLSSTGAQDAFLLPPPPQTDVRGLPALPQTSDLHTRPSYVAPQTFGAASQDFEFEEMAQMLYNPMGPFFDSSMLFSPLPYYASQLPVEEYPGSEVPIYAHGGNGLASPHSGASNNSTNPSLTPTSSHNILEQDTYDVDPILHPSDALTLRRDPTRSHAIEFKFSDSQMKKTHRA</sequence>
<evidence type="ECO:0000313" key="3">
    <source>
        <dbReference type="Proteomes" id="UP000663850"/>
    </source>
</evidence>
<feature type="region of interest" description="Disordered" evidence="1">
    <location>
        <begin position="21"/>
        <end position="84"/>
    </location>
</feature>
<dbReference type="AlphaFoldDB" id="A0A8H3HKP7"/>
<feature type="region of interest" description="Disordered" evidence="1">
    <location>
        <begin position="205"/>
        <end position="226"/>
    </location>
</feature>
<dbReference type="EMBL" id="CAJMWZ010006591">
    <property type="protein sequence ID" value="CAE6524948.1"/>
    <property type="molecule type" value="Genomic_DNA"/>
</dbReference>